<protein>
    <submittedName>
        <fullName evidence="2">Uncharacterized protein</fullName>
    </submittedName>
</protein>
<accession>A0ABP9TQM3</accession>
<organism evidence="2 3">
    <name type="scientific">Paeniglutamicibacter antarcticus</name>
    <dbReference type="NCBI Taxonomy" id="494023"/>
    <lineage>
        <taxon>Bacteria</taxon>
        <taxon>Bacillati</taxon>
        <taxon>Actinomycetota</taxon>
        <taxon>Actinomycetes</taxon>
        <taxon>Micrococcales</taxon>
        <taxon>Micrococcaceae</taxon>
        <taxon>Paeniglutamicibacter</taxon>
    </lineage>
</organism>
<sequence length="405" mass="44268">MNRNHGQRQDAGDSDGAPPAEAAALPPAVLRVQEDFFAMRHNFRNWLEVTDPQFDPNAAMNELAFLLANCAARDRAFDATNPSVDTVRGVLGMLEDQFPQSHAETRAGLGRFMEFLDESQLFSGSDDSYEQVYDLATDEDDDPEPQDLVQGWTEVRPAVLYSSSLGEDETLTAMEALPLTEKARSFLSWIGKSKEVTGRGVLRRKDIQAAAASLGEDAVGVATGSAPDFWEPEAAGRFEVRSMSEAPQLDLYWQMLRYSGLIELTSTRIRPTERGLAFLAGEPKTSATAVRSMATTAYKVLAGVISNSNGEVHWHSAEAGTLLLDGATVEPLETSYVLEGTYEGRFMFEPLAEVLSGALRRAVMRWIADGLLDAEEYVVVPEVLLPSLADALAETYRASIGGPRH</sequence>
<gene>
    <name evidence="2" type="ORF">GCM10025778_32100</name>
</gene>
<evidence type="ECO:0000313" key="2">
    <source>
        <dbReference type="EMBL" id="GAA5228671.1"/>
    </source>
</evidence>
<name>A0ABP9TQM3_9MICC</name>
<dbReference type="RefSeq" id="WP_210101369.1">
    <property type="nucleotide sequence ID" value="NZ_BAABLK010000086.1"/>
</dbReference>
<proteinExistence type="predicted"/>
<dbReference type="EMBL" id="BAABLK010000086">
    <property type="protein sequence ID" value="GAA5228671.1"/>
    <property type="molecule type" value="Genomic_DNA"/>
</dbReference>
<reference evidence="3" key="1">
    <citation type="journal article" date="2019" name="Int. J. Syst. Evol. Microbiol.">
        <title>The Global Catalogue of Microorganisms (GCM) 10K type strain sequencing project: providing services to taxonomists for standard genome sequencing and annotation.</title>
        <authorList>
            <consortium name="The Broad Institute Genomics Platform"/>
            <consortium name="The Broad Institute Genome Sequencing Center for Infectious Disease"/>
            <person name="Wu L."/>
            <person name="Ma J."/>
        </authorList>
    </citation>
    <scope>NUCLEOTIDE SEQUENCE [LARGE SCALE GENOMIC DNA]</scope>
    <source>
        <strain evidence="3">JCM 18952</strain>
    </source>
</reference>
<keyword evidence="3" id="KW-1185">Reference proteome</keyword>
<dbReference type="Proteomes" id="UP001501257">
    <property type="component" value="Unassembled WGS sequence"/>
</dbReference>
<comment type="caution">
    <text evidence="2">The sequence shown here is derived from an EMBL/GenBank/DDBJ whole genome shotgun (WGS) entry which is preliminary data.</text>
</comment>
<feature type="region of interest" description="Disordered" evidence="1">
    <location>
        <begin position="1"/>
        <end position="22"/>
    </location>
</feature>
<evidence type="ECO:0000313" key="3">
    <source>
        <dbReference type="Proteomes" id="UP001501257"/>
    </source>
</evidence>
<evidence type="ECO:0000256" key="1">
    <source>
        <dbReference type="SAM" id="MobiDB-lite"/>
    </source>
</evidence>